<dbReference type="Pfam" id="PF06271">
    <property type="entry name" value="RDD"/>
    <property type="match status" value="1"/>
</dbReference>
<keyword evidence="5 6" id="KW-0472">Membrane</keyword>
<dbReference type="EMBL" id="MLAA01000029">
    <property type="protein sequence ID" value="OOF69383.1"/>
    <property type="molecule type" value="Genomic_DNA"/>
</dbReference>
<organism evidence="8 9">
    <name type="scientific">Rodentibacter caecimuris</name>
    <dbReference type="NCBI Taxonomy" id="1796644"/>
    <lineage>
        <taxon>Bacteria</taxon>
        <taxon>Pseudomonadati</taxon>
        <taxon>Pseudomonadota</taxon>
        <taxon>Gammaproteobacteria</taxon>
        <taxon>Pasteurellales</taxon>
        <taxon>Pasteurellaceae</taxon>
        <taxon>Rodentibacter</taxon>
    </lineage>
</organism>
<keyword evidence="2" id="KW-1003">Cell membrane</keyword>
<dbReference type="InterPro" id="IPR010432">
    <property type="entry name" value="RDD"/>
</dbReference>
<accession>A0ABX3KW98</accession>
<evidence type="ECO:0000256" key="3">
    <source>
        <dbReference type="ARBA" id="ARBA00022692"/>
    </source>
</evidence>
<comment type="caution">
    <text evidence="8">The sequence shown here is derived from an EMBL/GenBank/DDBJ whole genome shotgun (WGS) entry which is preliminary data.</text>
</comment>
<evidence type="ECO:0000256" key="5">
    <source>
        <dbReference type="ARBA" id="ARBA00023136"/>
    </source>
</evidence>
<gene>
    <name evidence="8" type="ORF">BKG89_07160</name>
</gene>
<evidence type="ECO:0000259" key="7">
    <source>
        <dbReference type="Pfam" id="PF06271"/>
    </source>
</evidence>
<feature type="transmembrane region" description="Helical" evidence="6">
    <location>
        <begin position="105"/>
        <end position="126"/>
    </location>
</feature>
<evidence type="ECO:0000256" key="1">
    <source>
        <dbReference type="ARBA" id="ARBA00004651"/>
    </source>
</evidence>
<feature type="domain" description="RDD" evidence="7">
    <location>
        <begin position="24"/>
        <end position="138"/>
    </location>
</feature>
<reference evidence="8 9" key="1">
    <citation type="submission" date="2016-10" db="EMBL/GenBank/DDBJ databases">
        <title>Rodentibacter gen. nov. and new species.</title>
        <authorList>
            <person name="Christensen H."/>
        </authorList>
    </citation>
    <scope>NUCLEOTIDE SEQUENCE [LARGE SCALE GENOMIC DNA]</scope>
    <source>
        <strain evidence="8 9">1998236014</strain>
    </source>
</reference>
<comment type="subcellular location">
    <subcellularLocation>
        <location evidence="1">Cell membrane</location>
        <topology evidence="1">Multi-pass membrane protein</topology>
    </subcellularLocation>
</comment>
<sequence>MIVEKPHEQKTVNQIYPSPPLILASRFKRWLASIINAMLLYLIILIGVQLGKLSSIILIFIYLAWQLYFIKKYRQTLAKRWLSLKVVDYQTRNSISLTKYILRELLDYTFSLFGVMIIISAIAAFVNNEKRSLTDIIMSTIVVNESMK</sequence>
<evidence type="ECO:0000313" key="8">
    <source>
        <dbReference type="EMBL" id="OOF69383.1"/>
    </source>
</evidence>
<dbReference type="Proteomes" id="UP000188820">
    <property type="component" value="Unassembled WGS sequence"/>
</dbReference>
<dbReference type="PANTHER" id="PTHR36115:SF4">
    <property type="entry name" value="MEMBRANE PROTEIN"/>
    <property type="match status" value="1"/>
</dbReference>
<keyword evidence="9" id="KW-1185">Reference proteome</keyword>
<keyword evidence="3 6" id="KW-0812">Transmembrane</keyword>
<dbReference type="InterPro" id="IPR051791">
    <property type="entry name" value="Pra-immunoreactive"/>
</dbReference>
<protein>
    <recommendedName>
        <fullName evidence="7">RDD domain-containing protein</fullName>
    </recommendedName>
</protein>
<feature type="transmembrane region" description="Helical" evidence="6">
    <location>
        <begin position="30"/>
        <end position="47"/>
    </location>
</feature>
<evidence type="ECO:0000256" key="2">
    <source>
        <dbReference type="ARBA" id="ARBA00022475"/>
    </source>
</evidence>
<name>A0ABX3KW98_9PAST</name>
<dbReference type="RefSeq" id="WP_077463552.1">
    <property type="nucleotide sequence ID" value="NZ_MLAA01000029.1"/>
</dbReference>
<keyword evidence="4 6" id="KW-1133">Transmembrane helix</keyword>
<evidence type="ECO:0000256" key="6">
    <source>
        <dbReference type="SAM" id="Phobius"/>
    </source>
</evidence>
<proteinExistence type="predicted"/>
<dbReference type="PANTHER" id="PTHR36115">
    <property type="entry name" value="PROLINE-RICH ANTIGEN HOMOLOG-RELATED"/>
    <property type="match status" value="1"/>
</dbReference>
<feature type="transmembrane region" description="Helical" evidence="6">
    <location>
        <begin position="53"/>
        <end position="70"/>
    </location>
</feature>
<evidence type="ECO:0000256" key="4">
    <source>
        <dbReference type="ARBA" id="ARBA00022989"/>
    </source>
</evidence>
<evidence type="ECO:0000313" key="9">
    <source>
        <dbReference type="Proteomes" id="UP000188820"/>
    </source>
</evidence>